<proteinExistence type="predicted"/>
<comment type="caution">
    <text evidence="2">The sequence shown here is derived from an EMBL/GenBank/DDBJ whole genome shotgun (WGS) entry which is preliminary data.</text>
</comment>
<feature type="region of interest" description="Disordered" evidence="1">
    <location>
        <begin position="486"/>
        <end position="505"/>
    </location>
</feature>
<dbReference type="AlphaFoldDB" id="A0A2M8LQF0"/>
<evidence type="ECO:0000313" key="2">
    <source>
        <dbReference type="EMBL" id="PJE94187.1"/>
    </source>
</evidence>
<evidence type="ECO:0000313" key="3">
    <source>
        <dbReference type="Proteomes" id="UP000230407"/>
    </source>
</evidence>
<protein>
    <submittedName>
        <fullName evidence="2">Uncharacterized protein</fullName>
    </submittedName>
</protein>
<organism evidence="2 3">
    <name type="scientific">Streptomyces carminius</name>
    <dbReference type="NCBI Taxonomy" id="2665496"/>
    <lineage>
        <taxon>Bacteria</taxon>
        <taxon>Bacillati</taxon>
        <taxon>Actinomycetota</taxon>
        <taxon>Actinomycetes</taxon>
        <taxon>Kitasatosporales</taxon>
        <taxon>Streptomycetaceae</taxon>
        <taxon>Streptomyces</taxon>
    </lineage>
</organism>
<keyword evidence="3" id="KW-1185">Reference proteome</keyword>
<accession>A0A2M8LQF0</accession>
<gene>
    <name evidence="2" type="ORF">CUT44_28265</name>
</gene>
<reference evidence="2 3" key="1">
    <citation type="submission" date="2017-11" db="EMBL/GenBank/DDBJ databases">
        <title>Streptomyces carmine sp. nov., a novel actinomycete isolated from Sophora alopecuroides in Xinjiang, China.</title>
        <authorList>
            <person name="Wang Y."/>
            <person name="Luo X."/>
            <person name="Wan C."/>
            <person name="Zhang L."/>
        </authorList>
    </citation>
    <scope>NUCLEOTIDE SEQUENCE [LARGE SCALE GENOMIC DNA]</scope>
    <source>
        <strain evidence="2 3">TRM SA0054</strain>
    </source>
</reference>
<dbReference type="Proteomes" id="UP000230407">
    <property type="component" value="Unassembled WGS sequence"/>
</dbReference>
<sequence>MPHVSGTSFNKIISGDLESVAVVAQCLDNQWIPRELLTTMLAHGTSLRDSRVIGERLRAVRHEYLRALLNAQQVIVNRAFFLNNPVVYRDFQEDGPSRTAFKALLGDSVIVPYLYQEDSLVDEYDFTVQPEGASAWREVVGDTAGSCLRLSWDKAQNEDATRTKLQRPFRRQLLVLPDFEVASLERDFGLAPEEARLLKARLIEVNNWAAGEESVTREQFYRKFVVADGTDPADGRYDRTKPFAAELKQLADLKYNIALPDAVGRFPMTPTGSLDRTALQEVDRAMSSGRAVPADELVHMLRQQAFALAQRPLDVGLTGLELNHVRQARGTEEWLRYKDSLLRLLSEPERMPTAPEEFTARGQEVYDRYVALAERLTGIVGRRREGAADRWQPIIRLSVHTLGSVMSMVFDNEPHIEVAGNVAESIATQASKAVVRFSVVGRDQRRAGRQLETSFDLMQVEFQNTRDEWDDLARRMQEAGFALREADGQAAQQATLNAPEDENGR</sequence>
<name>A0A2M8LQF0_9ACTN</name>
<evidence type="ECO:0000256" key="1">
    <source>
        <dbReference type="SAM" id="MobiDB-lite"/>
    </source>
</evidence>
<dbReference type="EMBL" id="PGGW01000069">
    <property type="protein sequence ID" value="PJE94187.1"/>
    <property type="molecule type" value="Genomic_DNA"/>
</dbReference>